<dbReference type="AlphaFoldDB" id="A0A427TGC5"/>
<comment type="caution">
    <text evidence="1">The sequence shown here is derived from an EMBL/GenBank/DDBJ whole genome shotgun (WGS) entry which is preliminary data.</text>
</comment>
<keyword evidence="2" id="KW-1185">Reference proteome</keyword>
<name>A0A427TGC5_9PSEU</name>
<sequence length="87" mass="8538">MEAEIGFTELAALAGEVLPERAVLGLVGGSGSAAPAQYVATGPDGSTVYYACQTTHNAGTQGIVGATGLGQPPSTTTTCVPAVVTTR</sequence>
<protein>
    <submittedName>
        <fullName evidence="1">Uncharacterized protein</fullName>
    </submittedName>
</protein>
<dbReference type="Proteomes" id="UP000267081">
    <property type="component" value="Unassembled WGS sequence"/>
</dbReference>
<evidence type="ECO:0000313" key="2">
    <source>
        <dbReference type="Proteomes" id="UP000267081"/>
    </source>
</evidence>
<dbReference type="EMBL" id="RSEC01000032">
    <property type="protein sequence ID" value="RSD22163.1"/>
    <property type="molecule type" value="Genomic_DNA"/>
</dbReference>
<organism evidence="1 2">
    <name type="scientific">Amycolatopsis eburnea</name>
    <dbReference type="NCBI Taxonomy" id="2267691"/>
    <lineage>
        <taxon>Bacteria</taxon>
        <taxon>Bacillati</taxon>
        <taxon>Actinomycetota</taxon>
        <taxon>Actinomycetes</taxon>
        <taxon>Pseudonocardiales</taxon>
        <taxon>Pseudonocardiaceae</taxon>
        <taxon>Amycolatopsis</taxon>
    </lineage>
</organism>
<gene>
    <name evidence="1" type="ORF">EIY87_10200</name>
</gene>
<reference evidence="1 2" key="1">
    <citation type="submission" date="2018-12" db="EMBL/GenBank/DDBJ databases">
        <title>Amycolatopsis eburnea sp. nov. actinomycete associate with arbuscular mycorrhiza fungal spore.</title>
        <authorList>
            <person name="Lumyong S."/>
            <person name="Chaiya L."/>
        </authorList>
    </citation>
    <scope>NUCLEOTIDE SEQUENCE [LARGE SCALE GENOMIC DNA]</scope>
    <source>
        <strain evidence="1 2">GLM-1</strain>
    </source>
</reference>
<dbReference type="RefSeq" id="WP_125307410.1">
    <property type="nucleotide sequence ID" value="NZ_RSEC01000032.1"/>
</dbReference>
<accession>A0A427TGC5</accession>
<proteinExistence type="predicted"/>
<dbReference type="OrthoDB" id="3483150at2"/>
<evidence type="ECO:0000313" key="1">
    <source>
        <dbReference type="EMBL" id="RSD22163.1"/>
    </source>
</evidence>